<accession>A0A819Q144</accession>
<gene>
    <name evidence="2" type="ORF">OKA104_LOCUS31137</name>
    <name evidence="1" type="ORF">VCS650_LOCUS10446</name>
</gene>
<dbReference type="Proteomes" id="UP000663881">
    <property type="component" value="Unassembled WGS sequence"/>
</dbReference>
<dbReference type="EMBL" id="CAJNON010000075">
    <property type="protein sequence ID" value="CAF0922310.1"/>
    <property type="molecule type" value="Genomic_DNA"/>
</dbReference>
<reference evidence="2" key="1">
    <citation type="submission" date="2021-02" db="EMBL/GenBank/DDBJ databases">
        <authorList>
            <person name="Nowell W R."/>
        </authorList>
    </citation>
    <scope>NUCLEOTIDE SEQUENCE</scope>
</reference>
<evidence type="ECO:0000313" key="2">
    <source>
        <dbReference type="EMBL" id="CAF4023876.1"/>
    </source>
</evidence>
<name>A0A819Q144_9BILA</name>
<evidence type="ECO:0000313" key="1">
    <source>
        <dbReference type="EMBL" id="CAF0922310.1"/>
    </source>
</evidence>
<dbReference type="EMBL" id="CAJOAY010003469">
    <property type="protein sequence ID" value="CAF4023876.1"/>
    <property type="molecule type" value="Genomic_DNA"/>
</dbReference>
<comment type="caution">
    <text evidence="2">The sequence shown here is derived from an EMBL/GenBank/DDBJ whole genome shotgun (WGS) entry which is preliminary data.</text>
</comment>
<dbReference type="OrthoDB" id="1606438at2759"/>
<sequence>MAFAPISPLTVDGLPKFLSMIYHHFINWAIYTFAQLDTAGFTIEEIIKTDKQKRNNDLLKRIFNVCVYAGIVKLINEDKRFYFN</sequence>
<organism evidence="2 3">
    <name type="scientific">Adineta steineri</name>
    <dbReference type="NCBI Taxonomy" id="433720"/>
    <lineage>
        <taxon>Eukaryota</taxon>
        <taxon>Metazoa</taxon>
        <taxon>Spiralia</taxon>
        <taxon>Gnathifera</taxon>
        <taxon>Rotifera</taxon>
        <taxon>Eurotatoria</taxon>
        <taxon>Bdelloidea</taxon>
        <taxon>Adinetida</taxon>
        <taxon>Adinetidae</taxon>
        <taxon>Adineta</taxon>
    </lineage>
</organism>
<dbReference type="Proteomes" id="UP000663891">
    <property type="component" value="Unassembled WGS sequence"/>
</dbReference>
<evidence type="ECO:0000313" key="3">
    <source>
        <dbReference type="Proteomes" id="UP000663881"/>
    </source>
</evidence>
<proteinExistence type="predicted"/>
<dbReference type="AlphaFoldDB" id="A0A819Q144"/>
<protein>
    <submittedName>
        <fullName evidence="2">Uncharacterized protein</fullName>
    </submittedName>
</protein>